<gene>
    <name evidence="6 7" type="primary">rsmG</name>
    <name evidence="7" type="ORF">ILP92_02140</name>
</gene>
<comment type="subcellular location">
    <subcellularLocation>
        <location evidence="6">Cytoplasm</location>
    </subcellularLocation>
</comment>
<dbReference type="EMBL" id="JAEKPD010000001">
    <property type="protein sequence ID" value="MBJ3761548.1"/>
    <property type="molecule type" value="Genomic_DNA"/>
</dbReference>
<comment type="function">
    <text evidence="6">Specifically methylates the N7 position of guanine in position 527 of 16S rRNA.</text>
</comment>
<organism evidence="7 8">
    <name type="scientific">Palleronia pontilimi</name>
    <dbReference type="NCBI Taxonomy" id="1964209"/>
    <lineage>
        <taxon>Bacteria</taxon>
        <taxon>Pseudomonadati</taxon>
        <taxon>Pseudomonadota</taxon>
        <taxon>Alphaproteobacteria</taxon>
        <taxon>Rhodobacterales</taxon>
        <taxon>Roseobacteraceae</taxon>
        <taxon>Palleronia</taxon>
    </lineage>
</organism>
<proteinExistence type="inferred from homology"/>
<dbReference type="EC" id="2.1.1.170" evidence="6"/>
<comment type="caution">
    <text evidence="7">The sequence shown here is derived from an EMBL/GenBank/DDBJ whole genome shotgun (WGS) entry which is preliminary data.</text>
</comment>
<keyword evidence="8" id="KW-1185">Reference proteome</keyword>
<dbReference type="HAMAP" id="MF_00074">
    <property type="entry name" value="16SrRNA_methyltr_G"/>
    <property type="match status" value="1"/>
</dbReference>
<dbReference type="Pfam" id="PF02527">
    <property type="entry name" value="GidB"/>
    <property type="match status" value="1"/>
</dbReference>
<dbReference type="GO" id="GO:0070043">
    <property type="term" value="F:rRNA (guanine-N7-)-methyltransferase activity"/>
    <property type="evidence" value="ECO:0007669"/>
    <property type="project" value="UniProtKB-UniRule"/>
</dbReference>
<feature type="binding site" evidence="6">
    <location>
        <begin position="114"/>
        <end position="115"/>
    </location>
    <ligand>
        <name>S-adenosyl-L-methionine</name>
        <dbReference type="ChEBI" id="CHEBI:59789"/>
    </ligand>
</feature>
<dbReference type="SUPFAM" id="SSF53335">
    <property type="entry name" value="S-adenosyl-L-methionine-dependent methyltransferases"/>
    <property type="match status" value="1"/>
</dbReference>
<evidence type="ECO:0000256" key="6">
    <source>
        <dbReference type="HAMAP-Rule" id="MF_00074"/>
    </source>
</evidence>
<reference evidence="7" key="1">
    <citation type="submission" date="2020-12" db="EMBL/GenBank/DDBJ databases">
        <title>Bacterial taxonomy.</title>
        <authorList>
            <person name="Pan X."/>
        </authorList>
    </citation>
    <scope>NUCLEOTIDE SEQUENCE</scope>
    <source>
        <strain evidence="7">KCTC 52957</strain>
    </source>
</reference>
<sequence>MKNVSHETLDQLKEFQEQVLRWNQRINLIGRTTTSAIAERHIQDSLQLYALAPSAARWCDMGSGAGFPGLVVAICAKQTPTEFILIEADRRKAAFLSHISRMFDLNTRVIAERIERVDKLNADVVSARALAPLGMLLDYGHRHAKPDATFLFPKGASYRAELDAVRDDWRFSVEPIQSKTSDDSVILKIKDLARA</sequence>
<name>A0A934IES7_9RHOB</name>
<feature type="binding site" evidence="6">
    <location>
        <position position="62"/>
    </location>
    <ligand>
        <name>S-adenosyl-L-methionine</name>
        <dbReference type="ChEBI" id="CHEBI:59789"/>
    </ligand>
</feature>
<feature type="binding site" evidence="6">
    <location>
        <position position="128"/>
    </location>
    <ligand>
        <name>S-adenosyl-L-methionine</name>
        <dbReference type="ChEBI" id="CHEBI:59789"/>
    </ligand>
</feature>
<dbReference type="NCBIfam" id="TIGR00138">
    <property type="entry name" value="rsmG_gidB"/>
    <property type="match status" value="1"/>
</dbReference>
<keyword evidence="3 6" id="KW-0489">Methyltransferase</keyword>
<comment type="caution">
    <text evidence="6">Lacks conserved residue(s) required for the propagation of feature annotation.</text>
</comment>
<dbReference type="InterPro" id="IPR003682">
    <property type="entry name" value="rRNA_ssu_MeTfrase_G"/>
</dbReference>
<dbReference type="AlphaFoldDB" id="A0A934IES7"/>
<dbReference type="GO" id="GO:0005829">
    <property type="term" value="C:cytosol"/>
    <property type="evidence" value="ECO:0007669"/>
    <property type="project" value="TreeGrafter"/>
</dbReference>
<keyword evidence="5 6" id="KW-0949">S-adenosyl-L-methionine</keyword>
<evidence type="ECO:0000256" key="2">
    <source>
        <dbReference type="ARBA" id="ARBA00022552"/>
    </source>
</evidence>
<protein>
    <recommendedName>
        <fullName evidence="6">Ribosomal RNA small subunit methyltransferase G</fullName>
        <ecNumber evidence="6">2.1.1.170</ecNumber>
    </recommendedName>
    <alternativeName>
        <fullName evidence="6">16S rRNA 7-methylguanosine methyltransferase</fullName>
        <shortName evidence="6">16S rRNA m7G methyltransferase</shortName>
    </alternativeName>
</protein>
<dbReference type="Proteomes" id="UP000642488">
    <property type="component" value="Unassembled WGS sequence"/>
</dbReference>
<keyword evidence="1 6" id="KW-0963">Cytoplasm</keyword>
<dbReference type="Gene3D" id="3.40.50.150">
    <property type="entry name" value="Vaccinia Virus protein VP39"/>
    <property type="match status" value="1"/>
</dbReference>
<keyword evidence="4 6" id="KW-0808">Transferase</keyword>
<dbReference type="InterPro" id="IPR029063">
    <property type="entry name" value="SAM-dependent_MTases_sf"/>
</dbReference>
<dbReference type="PIRSF" id="PIRSF003078">
    <property type="entry name" value="GidB"/>
    <property type="match status" value="1"/>
</dbReference>
<dbReference type="RefSeq" id="WP_198914702.1">
    <property type="nucleotide sequence ID" value="NZ_JAEKPD010000001.1"/>
</dbReference>
<comment type="catalytic activity">
    <reaction evidence="6">
        <text>guanosine(527) in 16S rRNA + S-adenosyl-L-methionine = N(7)-methylguanosine(527) in 16S rRNA + S-adenosyl-L-homocysteine</text>
        <dbReference type="Rhea" id="RHEA:42732"/>
        <dbReference type="Rhea" id="RHEA-COMP:10209"/>
        <dbReference type="Rhea" id="RHEA-COMP:10210"/>
        <dbReference type="ChEBI" id="CHEBI:57856"/>
        <dbReference type="ChEBI" id="CHEBI:59789"/>
        <dbReference type="ChEBI" id="CHEBI:74269"/>
        <dbReference type="ChEBI" id="CHEBI:74480"/>
        <dbReference type="EC" id="2.1.1.170"/>
    </reaction>
</comment>
<evidence type="ECO:0000313" key="7">
    <source>
        <dbReference type="EMBL" id="MBJ3761548.1"/>
    </source>
</evidence>
<dbReference type="PANTHER" id="PTHR31760">
    <property type="entry name" value="S-ADENOSYL-L-METHIONINE-DEPENDENT METHYLTRANSFERASES SUPERFAMILY PROTEIN"/>
    <property type="match status" value="1"/>
</dbReference>
<evidence type="ECO:0000256" key="4">
    <source>
        <dbReference type="ARBA" id="ARBA00022679"/>
    </source>
</evidence>
<comment type="similarity">
    <text evidence="6">Belongs to the methyltransferase superfamily. RNA methyltransferase RsmG family.</text>
</comment>
<accession>A0A934IES7</accession>
<evidence type="ECO:0000313" key="8">
    <source>
        <dbReference type="Proteomes" id="UP000642488"/>
    </source>
</evidence>
<evidence type="ECO:0000256" key="1">
    <source>
        <dbReference type="ARBA" id="ARBA00022490"/>
    </source>
</evidence>
<evidence type="ECO:0000256" key="5">
    <source>
        <dbReference type="ARBA" id="ARBA00022691"/>
    </source>
</evidence>
<evidence type="ECO:0000256" key="3">
    <source>
        <dbReference type="ARBA" id="ARBA00022603"/>
    </source>
</evidence>
<keyword evidence="2 6" id="KW-0698">rRNA processing</keyword>
<feature type="binding site" evidence="6">
    <location>
        <position position="67"/>
    </location>
    <ligand>
        <name>S-adenosyl-L-methionine</name>
        <dbReference type="ChEBI" id="CHEBI:59789"/>
    </ligand>
</feature>
<dbReference type="PANTHER" id="PTHR31760:SF0">
    <property type="entry name" value="S-ADENOSYL-L-METHIONINE-DEPENDENT METHYLTRANSFERASES SUPERFAMILY PROTEIN"/>
    <property type="match status" value="1"/>
</dbReference>